<dbReference type="Gene3D" id="3.30.70.270">
    <property type="match status" value="2"/>
</dbReference>
<organism evidence="3">
    <name type="scientific">Trichuris suis</name>
    <name type="common">pig whipworm</name>
    <dbReference type="NCBI Taxonomy" id="68888"/>
    <lineage>
        <taxon>Eukaryota</taxon>
        <taxon>Metazoa</taxon>
        <taxon>Ecdysozoa</taxon>
        <taxon>Nematoda</taxon>
        <taxon>Enoplea</taxon>
        <taxon>Dorylaimia</taxon>
        <taxon>Trichinellida</taxon>
        <taxon>Trichuridae</taxon>
        <taxon>Trichuris</taxon>
    </lineage>
</organism>
<dbReference type="InterPro" id="IPR050951">
    <property type="entry name" value="Retrovirus_Pol_polyprotein"/>
</dbReference>
<proteinExistence type="predicted"/>
<dbReference type="PANTHER" id="PTHR37984:SF5">
    <property type="entry name" value="PROTEIN NYNRIN-LIKE"/>
    <property type="match status" value="1"/>
</dbReference>
<dbReference type="InterPro" id="IPR043502">
    <property type="entry name" value="DNA/RNA_pol_sf"/>
</dbReference>
<dbReference type="InterPro" id="IPR041577">
    <property type="entry name" value="RT_RNaseH_2"/>
</dbReference>
<evidence type="ECO:0000259" key="2">
    <source>
        <dbReference type="PROSITE" id="PS50878"/>
    </source>
</evidence>
<evidence type="ECO:0000256" key="1">
    <source>
        <dbReference type="ARBA" id="ARBA00023268"/>
    </source>
</evidence>
<gene>
    <name evidence="3" type="ORF">M514_26672</name>
</gene>
<feature type="domain" description="Reverse transcriptase" evidence="2">
    <location>
        <begin position="1"/>
        <end position="80"/>
    </location>
</feature>
<name>A0A085MV83_9BILA</name>
<dbReference type="PROSITE" id="PS50878">
    <property type="entry name" value="RT_POL"/>
    <property type="match status" value="1"/>
</dbReference>
<dbReference type="GO" id="GO:0003824">
    <property type="term" value="F:catalytic activity"/>
    <property type="evidence" value="ECO:0007669"/>
    <property type="project" value="UniProtKB-KW"/>
</dbReference>
<dbReference type="InterPro" id="IPR000477">
    <property type="entry name" value="RT_dom"/>
</dbReference>
<dbReference type="EMBL" id="KL367634">
    <property type="protein sequence ID" value="KFD61129.1"/>
    <property type="molecule type" value="Genomic_DNA"/>
</dbReference>
<accession>A0A085MV83</accession>
<dbReference type="Pfam" id="PF17919">
    <property type="entry name" value="RT_RNaseH_2"/>
    <property type="match status" value="1"/>
</dbReference>
<sequence>MPLGLRNAAQTFQRMMDAVLRGLPLVFAYIDDILVFSRSEREHQADLPAVFARLQQHGLTIRPEKCRLGQTQIDFLGFRISKNGLRSLPNKIHDLLEFPRLRTAEECRRFLGMVNYYHRFLLKIASVLRPLHGLADQPKGCFLWVGEHETAFQEAKQRLVSASTLAFPCASAPTQVIADASEAAVGAVIQQMQNNRGVPIARSSPPRR</sequence>
<dbReference type="Proteomes" id="UP000030758">
    <property type="component" value="Unassembled WGS sequence"/>
</dbReference>
<dbReference type="PANTHER" id="PTHR37984">
    <property type="entry name" value="PROTEIN CBG26694"/>
    <property type="match status" value="1"/>
</dbReference>
<dbReference type="AlphaFoldDB" id="A0A085MV83"/>
<evidence type="ECO:0000313" key="3">
    <source>
        <dbReference type="EMBL" id="KFD61129.1"/>
    </source>
</evidence>
<dbReference type="SUPFAM" id="SSF56672">
    <property type="entry name" value="DNA/RNA polymerases"/>
    <property type="match status" value="1"/>
</dbReference>
<reference evidence="3" key="1">
    <citation type="journal article" date="2014" name="Nat. Genet.">
        <title>Genome and transcriptome of the porcine whipworm Trichuris suis.</title>
        <authorList>
            <person name="Jex A.R."/>
            <person name="Nejsum P."/>
            <person name="Schwarz E.M."/>
            <person name="Hu L."/>
            <person name="Young N.D."/>
            <person name="Hall R.S."/>
            <person name="Korhonen P.K."/>
            <person name="Liao S."/>
            <person name="Thamsborg S."/>
            <person name="Xia J."/>
            <person name="Xu P."/>
            <person name="Wang S."/>
            <person name="Scheerlinck J.P."/>
            <person name="Hofmann A."/>
            <person name="Sternberg P.W."/>
            <person name="Wang J."/>
            <person name="Gasser R.B."/>
        </authorList>
    </citation>
    <scope>NUCLEOTIDE SEQUENCE [LARGE SCALE GENOMIC DNA]</scope>
    <source>
        <strain evidence="3">DCEP-RM93F</strain>
    </source>
</reference>
<dbReference type="Pfam" id="PF00078">
    <property type="entry name" value="RVT_1"/>
    <property type="match status" value="1"/>
</dbReference>
<protein>
    <recommendedName>
        <fullName evidence="2">Reverse transcriptase domain-containing protein</fullName>
    </recommendedName>
</protein>
<dbReference type="FunFam" id="3.30.70.270:FF:000003">
    <property type="entry name" value="Transposon Ty3-G Gag-Pol polyprotein"/>
    <property type="match status" value="1"/>
</dbReference>
<dbReference type="InterPro" id="IPR043128">
    <property type="entry name" value="Rev_trsase/Diguanyl_cyclase"/>
</dbReference>
<keyword evidence="1" id="KW-0511">Multifunctional enzyme</keyword>
<dbReference type="CDD" id="cd01647">
    <property type="entry name" value="RT_LTR"/>
    <property type="match status" value="1"/>
</dbReference>